<name>A1RYN3_THEPD</name>
<evidence type="ECO:0000313" key="11">
    <source>
        <dbReference type="Proteomes" id="UP000000641"/>
    </source>
</evidence>
<keyword evidence="11" id="KW-1185">Reference proteome</keyword>
<dbReference type="eggNOG" id="arCOG00161">
    <property type="taxonomic scope" value="Archaea"/>
</dbReference>
<evidence type="ECO:0000259" key="9">
    <source>
        <dbReference type="PROSITE" id="PS50928"/>
    </source>
</evidence>
<dbReference type="SUPFAM" id="SSF161098">
    <property type="entry name" value="MetI-like"/>
    <property type="match status" value="1"/>
</dbReference>
<evidence type="ECO:0000256" key="8">
    <source>
        <dbReference type="RuleBase" id="RU363032"/>
    </source>
</evidence>
<evidence type="ECO:0000313" key="10">
    <source>
        <dbReference type="EMBL" id="ABL78313.1"/>
    </source>
</evidence>
<dbReference type="KEGG" id="tpe:Tpen_0912"/>
<evidence type="ECO:0000256" key="5">
    <source>
        <dbReference type="ARBA" id="ARBA00022692"/>
    </source>
</evidence>
<sequence length="256" mass="28082">MRGESLGVRLAALVPVLYVASTFYFPIVLMLFESLRGGGVSVYYQVVTNEDYLAIIAYSGLIAVIVTAVTLLASLPVAYYLAFYVESEEGKSKLLVAFTLPMLVNFLLRAYALMNIFSLLGLANSFQAVVIGMVYEYFPLMLLPVYSTFERVERRLLEAAETLGAKPHQAVLRVLVPVSAPGILSGVTLVFLMAFTEFVVPAMLGGVYGYTVGYLVWDLFLKYRNWAAGSALALIITAASLLAVYAYMRWGAELEA</sequence>
<gene>
    <name evidence="10" type="ordered locus">Tpen_0912</name>
</gene>
<comment type="subcellular location">
    <subcellularLocation>
        <location evidence="1 8">Cell membrane</location>
        <topology evidence="1 8">Multi-pass membrane protein</topology>
    </subcellularLocation>
</comment>
<evidence type="ECO:0000256" key="3">
    <source>
        <dbReference type="ARBA" id="ARBA00022448"/>
    </source>
</evidence>
<dbReference type="CDD" id="cd06261">
    <property type="entry name" value="TM_PBP2"/>
    <property type="match status" value="1"/>
</dbReference>
<dbReference type="InterPro" id="IPR035906">
    <property type="entry name" value="MetI-like_sf"/>
</dbReference>
<evidence type="ECO:0000256" key="7">
    <source>
        <dbReference type="ARBA" id="ARBA00023136"/>
    </source>
</evidence>
<evidence type="ECO:0000256" key="4">
    <source>
        <dbReference type="ARBA" id="ARBA00022475"/>
    </source>
</evidence>
<evidence type="ECO:0000256" key="2">
    <source>
        <dbReference type="ARBA" id="ARBA00007069"/>
    </source>
</evidence>
<dbReference type="PANTHER" id="PTHR42929:SF1">
    <property type="entry name" value="INNER MEMBRANE ABC TRANSPORTER PERMEASE PROTEIN YDCU-RELATED"/>
    <property type="match status" value="1"/>
</dbReference>
<dbReference type="HOGENOM" id="CLU_016047_18_8_2"/>
<dbReference type="EnsemblBacteria" id="ABL78313">
    <property type="protein sequence ID" value="ABL78313"/>
    <property type="gene ID" value="Tpen_0912"/>
</dbReference>
<reference evidence="11" key="1">
    <citation type="journal article" date="2008" name="J. Bacteriol.">
        <title>Genome sequence of Thermofilum pendens reveals an exceptional loss of biosynthetic pathways without genome reduction.</title>
        <authorList>
            <person name="Anderson I."/>
            <person name="Rodriguez J."/>
            <person name="Susanti D."/>
            <person name="Porat I."/>
            <person name="Reich C."/>
            <person name="Ulrich L.E."/>
            <person name="Elkins J.G."/>
            <person name="Mavromatis K."/>
            <person name="Lykidis A."/>
            <person name="Kim E."/>
            <person name="Thompson L.S."/>
            <person name="Nolan M."/>
            <person name="Land M."/>
            <person name="Copeland A."/>
            <person name="Lapidus A."/>
            <person name="Lucas S."/>
            <person name="Detter C."/>
            <person name="Zhulin I.B."/>
            <person name="Olsen G.J."/>
            <person name="Whitman W."/>
            <person name="Mukhopadhyay B."/>
            <person name="Bristow J."/>
            <person name="Kyrpides N."/>
        </authorList>
    </citation>
    <scope>NUCLEOTIDE SEQUENCE [LARGE SCALE GENOMIC DNA]</scope>
    <source>
        <strain evidence="11">DSM 2475 / Hrk 5</strain>
    </source>
</reference>
<keyword evidence="4" id="KW-1003">Cell membrane</keyword>
<dbReference type="GO" id="GO:0055085">
    <property type="term" value="P:transmembrane transport"/>
    <property type="evidence" value="ECO:0007669"/>
    <property type="project" value="InterPro"/>
</dbReference>
<dbReference type="PANTHER" id="PTHR42929">
    <property type="entry name" value="INNER MEMBRANE ABC TRANSPORTER PERMEASE PROTEIN YDCU-RELATED-RELATED"/>
    <property type="match status" value="1"/>
</dbReference>
<evidence type="ECO:0000256" key="1">
    <source>
        <dbReference type="ARBA" id="ARBA00004651"/>
    </source>
</evidence>
<evidence type="ECO:0000256" key="6">
    <source>
        <dbReference type="ARBA" id="ARBA00022989"/>
    </source>
</evidence>
<dbReference type="Pfam" id="PF00528">
    <property type="entry name" value="BPD_transp_1"/>
    <property type="match status" value="1"/>
</dbReference>
<accession>A1RYN3</accession>
<dbReference type="PROSITE" id="PS50928">
    <property type="entry name" value="ABC_TM1"/>
    <property type="match status" value="1"/>
</dbReference>
<dbReference type="RefSeq" id="WP_011752578.1">
    <property type="nucleotide sequence ID" value="NC_008698.1"/>
</dbReference>
<dbReference type="InterPro" id="IPR000515">
    <property type="entry name" value="MetI-like"/>
</dbReference>
<dbReference type="AlphaFoldDB" id="A1RYN3"/>
<keyword evidence="3 8" id="KW-0813">Transport</keyword>
<comment type="similarity">
    <text evidence="2">Belongs to the binding-protein-dependent transport system permease family. CysTW subfamily.</text>
</comment>
<dbReference type="Proteomes" id="UP000000641">
    <property type="component" value="Chromosome"/>
</dbReference>
<keyword evidence="5" id="KW-0812">Transmembrane</keyword>
<dbReference type="STRING" id="368408.Tpen_0912"/>
<feature type="domain" description="ABC transmembrane type-1" evidence="9">
    <location>
        <begin position="56"/>
        <end position="247"/>
    </location>
</feature>
<proteinExistence type="inferred from homology"/>
<dbReference type="GO" id="GO:0005886">
    <property type="term" value="C:plasma membrane"/>
    <property type="evidence" value="ECO:0007669"/>
    <property type="project" value="UniProtKB-SubCell"/>
</dbReference>
<organism evidence="10 11">
    <name type="scientific">Thermofilum pendens (strain DSM 2475 / Hrk 5)</name>
    <dbReference type="NCBI Taxonomy" id="368408"/>
    <lineage>
        <taxon>Archaea</taxon>
        <taxon>Thermoproteota</taxon>
        <taxon>Thermoprotei</taxon>
        <taxon>Thermofilales</taxon>
        <taxon>Thermofilaceae</taxon>
        <taxon>Thermofilum</taxon>
    </lineage>
</organism>
<keyword evidence="6" id="KW-1133">Transmembrane helix</keyword>
<dbReference type="EMBL" id="CP000505">
    <property type="protein sequence ID" value="ABL78313.1"/>
    <property type="molecule type" value="Genomic_DNA"/>
</dbReference>
<dbReference type="GeneID" id="4602125"/>
<keyword evidence="7" id="KW-0472">Membrane</keyword>
<dbReference type="Gene3D" id="1.10.3720.10">
    <property type="entry name" value="MetI-like"/>
    <property type="match status" value="1"/>
</dbReference>
<dbReference type="OrthoDB" id="31404at2157"/>
<protein>
    <submittedName>
        <fullName evidence="10">Binding-protein-dependent transport systems inner membrane component</fullName>
    </submittedName>
</protein>